<dbReference type="RefSeq" id="WP_118592466.1">
    <property type="nucleotide sequence ID" value="NZ_QSFP01000039.1"/>
</dbReference>
<organism evidence="1 2">
    <name type="scientific">Roseburia intestinalis</name>
    <dbReference type="NCBI Taxonomy" id="166486"/>
    <lineage>
        <taxon>Bacteria</taxon>
        <taxon>Bacillati</taxon>
        <taxon>Bacillota</taxon>
        <taxon>Clostridia</taxon>
        <taxon>Lachnospirales</taxon>
        <taxon>Lachnospiraceae</taxon>
        <taxon>Roseburia</taxon>
    </lineage>
</organism>
<name>A0A3R6DCD0_9FIRM</name>
<dbReference type="AlphaFoldDB" id="A0A3R6DCD0"/>
<accession>A0A3R6DCD0</accession>
<gene>
    <name evidence="1" type="ORF">DW927_19150</name>
</gene>
<dbReference type="Proteomes" id="UP000284465">
    <property type="component" value="Unassembled WGS sequence"/>
</dbReference>
<proteinExistence type="predicted"/>
<reference evidence="1 2" key="1">
    <citation type="submission" date="2018-08" db="EMBL/GenBank/DDBJ databases">
        <title>A genome reference for cultivated species of the human gut microbiota.</title>
        <authorList>
            <person name="Zou Y."/>
            <person name="Xue W."/>
            <person name="Luo G."/>
        </authorList>
    </citation>
    <scope>NUCLEOTIDE SEQUENCE [LARGE SCALE GENOMIC DNA]</scope>
    <source>
        <strain evidence="1 2">AM43-11</strain>
    </source>
</reference>
<protein>
    <submittedName>
        <fullName evidence="1">Uncharacterized protein</fullName>
    </submittedName>
</protein>
<evidence type="ECO:0000313" key="1">
    <source>
        <dbReference type="EMBL" id="RHA61518.1"/>
    </source>
</evidence>
<comment type="caution">
    <text evidence="1">The sequence shown here is derived from an EMBL/GenBank/DDBJ whole genome shotgun (WGS) entry which is preliminary data.</text>
</comment>
<evidence type="ECO:0000313" key="2">
    <source>
        <dbReference type="Proteomes" id="UP000284465"/>
    </source>
</evidence>
<dbReference type="EMBL" id="QSFP01000039">
    <property type="protein sequence ID" value="RHA61518.1"/>
    <property type="molecule type" value="Genomic_DNA"/>
</dbReference>
<sequence>MDLREKTRQELLCEIHNLKKTCDYLYNASCNLDDISTFNRKLSSGTEQIASSYRKIVSIRNMLADITDYQYMPVEPALHIEKKEGMYYFRFNEPLPHRITIDKYAGRLRYEYDPNVYYSGYRSAIEQWLKENDPNLFSQKAMLYVVNHGSTQNMRDNDNIEVKTFIDAAIKGIFIRDDTPDCLSLCFDFVEDEKEYTEAYLGNFGNMVLYLK</sequence>